<dbReference type="EMBL" id="MN740294">
    <property type="protein sequence ID" value="QHT98611.1"/>
    <property type="molecule type" value="Genomic_DNA"/>
</dbReference>
<organism evidence="2">
    <name type="scientific">viral metagenome</name>
    <dbReference type="NCBI Taxonomy" id="1070528"/>
    <lineage>
        <taxon>unclassified sequences</taxon>
        <taxon>metagenomes</taxon>
        <taxon>organismal metagenomes</taxon>
    </lineage>
</organism>
<dbReference type="AlphaFoldDB" id="A0A6C0IZ28"/>
<evidence type="ECO:0000256" key="1">
    <source>
        <dbReference type="SAM" id="Phobius"/>
    </source>
</evidence>
<feature type="transmembrane region" description="Helical" evidence="1">
    <location>
        <begin position="6"/>
        <end position="26"/>
    </location>
</feature>
<accession>A0A6C0IZ28</accession>
<protein>
    <submittedName>
        <fullName evidence="2">Uncharacterized protein</fullName>
    </submittedName>
</protein>
<name>A0A6C0IZ28_9ZZZZ</name>
<reference evidence="2" key="1">
    <citation type="journal article" date="2020" name="Nature">
        <title>Giant virus diversity and host interactions through global metagenomics.</title>
        <authorList>
            <person name="Schulz F."/>
            <person name="Roux S."/>
            <person name="Paez-Espino D."/>
            <person name="Jungbluth S."/>
            <person name="Walsh D.A."/>
            <person name="Denef V.J."/>
            <person name="McMahon K.D."/>
            <person name="Konstantinidis K.T."/>
            <person name="Eloe-Fadrosh E.A."/>
            <person name="Kyrpides N.C."/>
            <person name="Woyke T."/>
        </authorList>
    </citation>
    <scope>NUCLEOTIDE SEQUENCE</scope>
    <source>
        <strain evidence="2">GVMAG-M-3300025676-16</strain>
    </source>
</reference>
<keyword evidence="1" id="KW-0472">Membrane</keyword>
<proteinExistence type="predicted"/>
<keyword evidence="1" id="KW-0812">Transmembrane</keyword>
<evidence type="ECO:0000313" key="2">
    <source>
        <dbReference type="EMBL" id="QHT98611.1"/>
    </source>
</evidence>
<feature type="transmembrane region" description="Helical" evidence="1">
    <location>
        <begin position="47"/>
        <end position="67"/>
    </location>
</feature>
<keyword evidence="1" id="KW-1133">Transmembrane helix</keyword>
<sequence>MMSKNINNVSIIIFFIVIFASSLILYQTKPIWVTKKKDDKNVIYYPLLVLYSILFASLFSIIILLSYSNKGDFSVNPVQEKSSFLSNNTIYA</sequence>